<dbReference type="GO" id="GO:0005667">
    <property type="term" value="C:transcription regulator complex"/>
    <property type="evidence" value="ECO:0007669"/>
    <property type="project" value="TreeGrafter"/>
</dbReference>
<keyword evidence="7" id="KW-1185">Reference proteome</keyword>
<comment type="subcellular location">
    <subcellularLocation>
        <location evidence="1">Nucleus</location>
    </subcellularLocation>
</comment>
<protein>
    <submittedName>
        <fullName evidence="6">Uncharacterized protein</fullName>
    </submittedName>
</protein>
<evidence type="ECO:0000313" key="7">
    <source>
        <dbReference type="Proteomes" id="UP000825935"/>
    </source>
</evidence>
<dbReference type="InterPro" id="IPR021629">
    <property type="entry name" value="Mediator_Med23"/>
</dbReference>
<proteinExistence type="inferred from homology"/>
<sequence length="155" mass="17359">MTGNLLALLHVFSNHLPFDWLEGLHTVINMQRPIVSVAQLRLAFRVLGPLLPRLVISKPLFTKTLALLFTIMADVFGQKPQPSPINVIEISDLIDFLHHAVMLDGGKPRPEILNLCSKAVDRLHSDLQPYFRHLSTDSSKSIYAATHPKLLQKPA</sequence>
<evidence type="ECO:0000256" key="4">
    <source>
        <dbReference type="ARBA" id="ARBA00023163"/>
    </source>
</evidence>
<dbReference type="EMBL" id="CM035414">
    <property type="protein sequence ID" value="KAH7428872.1"/>
    <property type="molecule type" value="Genomic_DNA"/>
</dbReference>
<dbReference type="OrthoDB" id="1644505at2759"/>
<evidence type="ECO:0000256" key="5">
    <source>
        <dbReference type="ARBA" id="ARBA00023242"/>
    </source>
</evidence>
<accession>A0A8T2U0V3</accession>
<dbReference type="PANTHER" id="PTHR12691">
    <property type="entry name" value="MEDIATOR OF RNA POLYMERASE II TRANSCRIPTION SUBUNIT 23"/>
    <property type="match status" value="1"/>
</dbReference>
<keyword evidence="4" id="KW-0804">Transcription</keyword>
<comment type="caution">
    <text evidence="6">The sequence shown here is derived from an EMBL/GenBank/DDBJ whole genome shotgun (WGS) entry which is preliminary data.</text>
</comment>
<gene>
    <name evidence="6" type="ORF">KP509_09G020900</name>
</gene>
<dbReference type="GO" id="GO:0010628">
    <property type="term" value="P:positive regulation of gene expression"/>
    <property type="evidence" value="ECO:0007669"/>
    <property type="project" value="TreeGrafter"/>
</dbReference>
<evidence type="ECO:0000256" key="3">
    <source>
        <dbReference type="ARBA" id="ARBA00023015"/>
    </source>
</evidence>
<keyword evidence="3" id="KW-0805">Transcription regulation</keyword>
<dbReference type="GO" id="GO:0016592">
    <property type="term" value="C:mediator complex"/>
    <property type="evidence" value="ECO:0007669"/>
    <property type="project" value="TreeGrafter"/>
</dbReference>
<evidence type="ECO:0000256" key="1">
    <source>
        <dbReference type="ARBA" id="ARBA00004123"/>
    </source>
</evidence>
<reference evidence="6" key="1">
    <citation type="submission" date="2021-08" db="EMBL/GenBank/DDBJ databases">
        <title>WGS assembly of Ceratopteris richardii.</title>
        <authorList>
            <person name="Marchant D.B."/>
            <person name="Chen G."/>
            <person name="Jenkins J."/>
            <person name="Shu S."/>
            <person name="Leebens-Mack J."/>
            <person name="Grimwood J."/>
            <person name="Schmutz J."/>
            <person name="Soltis P."/>
            <person name="Soltis D."/>
            <person name="Chen Z.-H."/>
        </authorList>
    </citation>
    <scope>NUCLEOTIDE SEQUENCE</scope>
    <source>
        <strain evidence="6">Whitten #5841</strain>
        <tissue evidence="6">Leaf</tissue>
    </source>
</reference>
<organism evidence="6 7">
    <name type="scientific">Ceratopteris richardii</name>
    <name type="common">Triangle waterfern</name>
    <dbReference type="NCBI Taxonomy" id="49495"/>
    <lineage>
        <taxon>Eukaryota</taxon>
        <taxon>Viridiplantae</taxon>
        <taxon>Streptophyta</taxon>
        <taxon>Embryophyta</taxon>
        <taxon>Tracheophyta</taxon>
        <taxon>Polypodiopsida</taxon>
        <taxon>Polypodiidae</taxon>
        <taxon>Polypodiales</taxon>
        <taxon>Pteridineae</taxon>
        <taxon>Pteridaceae</taxon>
        <taxon>Parkerioideae</taxon>
        <taxon>Ceratopteris</taxon>
    </lineage>
</organism>
<name>A0A8T2U0V3_CERRI</name>
<keyword evidence="5" id="KW-0539">Nucleus</keyword>
<evidence type="ECO:0000313" key="6">
    <source>
        <dbReference type="EMBL" id="KAH7428872.1"/>
    </source>
</evidence>
<comment type="similarity">
    <text evidence="2">Belongs to the Mediator complex subunit 23 family.</text>
</comment>
<evidence type="ECO:0000256" key="2">
    <source>
        <dbReference type="ARBA" id="ARBA00010222"/>
    </source>
</evidence>
<dbReference type="PANTHER" id="PTHR12691:SF10">
    <property type="entry name" value="MEDIATOR OF RNA POLYMERASE II TRANSCRIPTION SUBUNIT 23"/>
    <property type="match status" value="1"/>
</dbReference>
<dbReference type="Proteomes" id="UP000825935">
    <property type="component" value="Chromosome 9"/>
</dbReference>
<dbReference type="GO" id="GO:0006357">
    <property type="term" value="P:regulation of transcription by RNA polymerase II"/>
    <property type="evidence" value="ECO:0007669"/>
    <property type="project" value="TreeGrafter"/>
</dbReference>
<dbReference type="AlphaFoldDB" id="A0A8T2U0V3"/>